<accession>A0A0G4IDA2</accession>
<dbReference type="EMBL" id="CDMZ01005850">
    <property type="protein sequence ID" value="CEM55187.1"/>
    <property type="molecule type" value="Genomic_DNA"/>
</dbReference>
<reference evidence="2" key="1">
    <citation type="submission" date="2014-11" db="EMBL/GenBank/DDBJ databases">
        <authorList>
            <person name="Otto D Thomas"/>
            <person name="Naeem Raeece"/>
        </authorList>
    </citation>
    <scope>NUCLEOTIDE SEQUENCE</scope>
</reference>
<dbReference type="AlphaFoldDB" id="A0A0G4IDA2"/>
<proteinExistence type="predicted"/>
<feature type="region of interest" description="Disordered" evidence="1">
    <location>
        <begin position="410"/>
        <end position="563"/>
    </location>
</feature>
<feature type="compositionally biased region" description="Gly residues" evidence="1">
    <location>
        <begin position="444"/>
        <end position="454"/>
    </location>
</feature>
<dbReference type="PhylomeDB" id="A0A0G4IDA2"/>
<sequence>MVRFSGVTLAECDMPSTSSPSPSPAEETRAIPEGVLEGDGFASVREVVVELVKLKGFNERLINLLPARPESFPLFQTSCTQILDSVQKFHRVVFFGTHRLRGRKDSSPAALSTEVLLVAGFFRMALKVFTWWSLFPPCPFFVPFMDQPESPQFAAMRSLCFAGGYLLAGLLQENERLRMLLWKSPLFLNALKAVVTKVRVTSRENKTEGEYVGRLTQLLMDLCRKESSDFSLVSAMSEEVVRSLNESNPAGKEGGGTPIDFTHLIRAALWAGRSNNLMGSPVVYWGTAVESLGAIALKGDFFKAAQNAFASSDANGDAMDLFTRAISDFDTSPRSLQDFTPRMRAGALTVTLHNAAVAKHVMKQRQKLLEKMRRFREAVDNAGLEIPSTINALCAWLEANVPSLQQKEKASSAAVADEDVKTPNLFDVANGEEEEEEAPPSQGRGKGGKGGAAGRKGKKGEKEEERGGKEKEDEEEDEAPPSGGRGKGGRGGATGRKGKKGEKKEERGGKEKEEEKADKAPPPEGRGKGGTGGGRGGGVGRGGGPPETTGNPLTKLLQAMQGV</sequence>
<feature type="compositionally biased region" description="Basic and acidic residues" evidence="1">
    <location>
        <begin position="460"/>
        <end position="471"/>
    </location>
</feature>
<gene>
    <name evidence="2" type="ORF">Cvel_13342</name>
</gene>
<name>A0A0G4IDA2_9ALVE</name>
<feature type="region of interest" description="Disordered" evidence="1">
    <location>
        <begin position="1"/>
        <end position="28"/>
    </location>
</feature>
<dbReference type="VEuPathDB" id="CryptoDB:Cvel_13342"/>
<feature type="compositionally biased region" description="Gly residues" evidence="1">
    <location>
        <begin position="528"/>
        <end position="545"/>
    </location>
</feature>
<feature type="compositionally biased region" description="Basic and acidic residues" evidence="1">
    <location>
        <begin position="502"/>
        <end position="527"/>
    </location>
</feature>
<feature type="compositionally biased region" description="Gly residues" evidence="1">
    <location>
        <begin position="483"/>
        <end position="495"/>
    </location>
</feature>
<evidence type="ECO:0000313" key="2">
    <source>
        <dbReference type="EMBL" id="CEM55187.1"/>
    </source>
</evidence>
<evidence type="ECO:0000256" key="1">
    <source>
        <dbReference type="SAM" id="MobiDB-lite"/>
    </source>
</evidence>
<protein>
    <submittedName>
        <fullName evidence="2">Uncharacterized protein</fullName>
    </submittedName>
</protein>
<organism evidence="2">
    <name type="scientific">Chromera velia CCMP2878</name>
    <dbReference type="NCBI Taxonomy" id="1169474"/>
    <lineage>
        <taxon>Eukaryota</taxon>
        <taxon>Sar</taxon>
        <taxon>Alveolata</taxon>
        <taxon>Colpodellida</taxon>
        <taxon>Chromeraceae</taxon>
        <taxon>Chromera</taxon>
    </lineage>
</organism>